<name>A0A8T0I9P1_CERPU</name>
<evidence type="ECO:0000313" key="3">
    <source>
        <dbReference type="Proteomes" id="UP000822688"/>
    </source>
</evidence>
<keyword evidence="3" id="KW-1185">Reference proteome</keyword>
<evidence type="ECO:0000256" key="1">
    <source>
        <dbReference type="SAM" id="Phobius"/>
    </source>
</evidence>
<keyword evidence="1" id="KW-1133">Transmembrane helix</keyword>
<proteinExistence type="predicted"/>
<dbReference type="AlphaFoldDB" id="A0A8T0I9P1"/>
<reference evidence="2" key="1">
    <citation type="submission" date="2020-06" db="EMBL/GenBank/DDBJ databases">
        <title>WGS assembly of Ceratodon purpureus strain R40.</title>
        <authorList>
            <person name="Carey S.B."/>
            <person name="Jenkins J."/>
            <person name="Shu S."/>
            <person name="Lovell J.T."/>
            <person name="Sreedasyam A."/>
            <person name="Maumus F."/>
            <person name="Tiley G.P."/>
            <person name="Fernandez-Pozo N."/>
            <person name="Barry K."/>
            <person name="Chen C."/>
            <person name="Wang M."/>
            <person name="Lipzen A."/>
            <person name="Daum C."/>
            <person name="Saski C.A."/>
            <person name="Payton A.C."/>
            <person name="Mcbreen J.C."/>
            <person name="Conrad R.E."/>
            <person name="Kollar L.M."/>
            <person name="Olsson S."/>
            <person name="Huttunen S."/>
            <person name="Landis J.B."/>
            <person name="Wickett N.J."/>
            <person name="Johnson M.G."/>
            <person name="Rensing S.A."/>
            <person name="Grimwood J."/>
            <person name="Schmutz J."/>
            <person name="Mcdaniel S.F."/>
        </authorList>
    </citation>
    <scope>NUCLEOTIDE SEQUENCE</scope>
    <source>
        <strain evidence="2">R40</strain>
    </source>
</reference>
<comment type="caution">
    <text evidence="2">The sequence shown here is derived from an EMBL/GenBank/DDBJ whole genome shotgun (WGS) entry which is preliminary data.</text>
</comment>
<protein>
    <submittedName>
        <fullName evidence="2">Uncharacterized protein</fullName>
    </submittedName>
</protein>
<evidence type="ECO:0000313" key="2">
    <source>
        <dbReference type="EMBL" id="KAG0579669.1"/>
    </source>
</evidence>
<sequence length="62" mass="6831">MCPVWYPLGDCFMAFVLSLLGYQSEAHMKVRVDLNFVKPFASGIRQGGFEISSTFNSGCSSC</sequence>
<keyword evidence="1" id="KW-0812">Transmembrane</keyword>
<dbReference type="EMBL" id="CM026424">
    <property type="protein sequence ID" value="KAG0579669.1"/>
    <property type="molecule type" value="Genomic_DNA"/>
</dbReference>
<organism evidence="2 3">
    <name type="scientific">Ceratodon purpureus</name>
    <name type="common">Fire moss</name>
    <name type="synonym">Dicranum purpureum</name>
    <dbReference type="NCBI Taxonomy" id="3225"/>
    <lineage>
        <taxon>Eukaryota</taxon>
        <taxon>Viridiplantae</taxon>
        <taxon>Streptophyta</taxon>
        <taxon>Embryophyta</taxon>
        <taxon>Bryophyta</taxon>
        <taxon>Bryophytina</taxon>
        <taxon>Bryopsida</taxon>
        <taxon>Dicranidae</taxon>
        <taxon>Pseudoditrichales</taxon>
        <taxon>Ditrichaceae</taxon>
        <taxon>Ceratodon</taxon>
    </lineage>
</organism>
<dbReference type="Proteomes" id="UP000822688">
    <property type="component" value="Chromosome 4"/>
</dbReference>
<accession>A0A8T0I9P1</accession>
<keyword evidence="1" id="KW-0472">Membrane</keyword>
<gene>
    <name evidence="2" type="ORF">KC19_4G115400</name>
</gene>
<feature type="transmembrane region" description="Helical" evidence="1">
    <location>
        <begin position="6"/>
        <end position="22"/>
    </location>
</feature>